<keyword evidence="3" id="KW-1185">Reference proteome</keyword>
<evidence type="ECO:0000256" key="1">
    <source>
        <dbReference type="SAM" id="SignalP"/>
    </source>
</evidence>
<feature type="signal peptide" evidence="1">
    <location>
        <begin position="1"/>
        <end position="21"/>
    </location>
</feature>
<evidence type="ECO:0000313" key="2">
    <source>
        <dbReference type="EMBL" id="QDE41468.1"/>
    </source>
</evidence>
<organism evidence="2 3">
    <name type="scientific">Luteibacter pinisoli</name>
    <dbReference type="NCBI Taxonomy" id="2589080"/>
    <lineage>
        <taxon>Bacteria</taxon>
        <taxon>Pseudomonadati</taxon>
        <taxon>Pseudomonadota</taxon>
        <taxon>Gammaproteobacteria</taxon>
        <taxon>Lysobacterales</taxon>
        <taxon>Rhodanobacteraceae</taxon>
        <taxon>Luteibacter</taxon>
    </lineage>
</organism>
<name>A0A4Y5ZBP0_9GAMM</name>
<gene>
    <name evidence="2" type="ORF">FIV34_20820</name>
</gene>
<dbReference type="EMBL" id="CP041046">
    <property type="protein sequence ID" value="QDE41468.1"/>
    <property type="molecule type" value="Genomic_DNA"/>
</dbReference>
<dbReference type="RefSeq" id="WP_139985517.1">
    <property type="nucleotide sequence ID" value="NZ_CP041046.1"/>
</dbReference>
<dbReference type="AlphaFoldDB" id="A0A4Y5ZBP0"/>
<proteinExistence type="predicted"/>
<dbReference type="KEGG" id="lpy:FIV34_20820"/>
<protein>
    <submittedName>
        <fullName evidence="2">Uncharacterized protein</fullName>
    </submittedName>
</protein>
<accession>A0A4Y5ZBP0</accession>
<sequence length="239" mass="25724">MIRCLATAVALIALGTPIAEANAQDDVTAARCPGAKAWLDAFGRTMEARMQANGKPSPPGDPALRAELDRRFEDDQARRRAAMASPTNEGLAQATMAVDKANLAWMKIHFVAEGFPSVDAVGHRGVEEAFILVQHADQDLAFQSSMLPVVAKLGSRGDVMKGDVAMLTDRVLVAQGKPQRYGTQYDIDAGTGHAVKMSLKPVEDRVHLDTRRAAMELMPQADYDCMLRVAYTPAPPAAP</sequence>
<dbReference type="Proteomes" id="UP000316093">
    <property type="component" value="Chromosome"/>
</dbReference>
<dbReference type="InterPro" id="IPR046732">
    <property type="entry name" value="DUF6624"/>
</dbReference>
<dbReference type="Pfam" id="PF20329">
    <property type="entry name" value="DUF6624"/>
    <property type="match status" value="1"/>
</dbReference>
<dbReference type="OrthoDB" id="2989458at2"/>
<feature type="chain" id="PRO_5021227349" evidence="1">
    <location>
        <begin position="22"/>
        <end position="239"/>
    </location>
</feature>
<reference evidence="2 3" key="1">
    <citation type="submission" date="2019-06" db="EMBL/GenBank/DDBJ databases">
        <title>A complete genome sequence for Luteibacter pinisoli MAH-14.</title>
        <authorList>
            <person name="Baltrus D.A."/>
        </authorList>
    </citation>
    <scope>NUCLEOTIDE SEQUENCE [LARGE SCALE GENOMIC DNA]</scope>
    <source>
        <strain evidence="2 3">MAH-14</strain>
    </source>
</reference>
<keyword evidence="1" id="KW-0732">Signal</keyword>
<evidence type="ECO:0000313" key="3">
    <source>
        <dbReference type="Proteomes" id="UP000316093"/>
    </source>
</evidence>